<keyword evidence="3" id="KW-1185">Reference proteome</keyword>
<evidence type="ECO:0000313" key="3">
    <source>
        <dbReference type="Proteomes" id="UP001244443"/>
    </source>
</evidence>
<evidence type="ECO:0000259" key="1">
    <source>
        <dbReference type="SMART" id="SM00382"/>
    </source>
</evidence>
<dbReference type="Gene3D" id="3.40.50.300">
    <property type="entry name" value="P-loop containing nucleotide triphosphate hydrolases"/>
    <property type="match status" value="2"/>
</dbReference>
<protein>
    <submittedName>
        <fullName evidence="2">AAA family ATPase</fullName>
    </submittedName>
</protein>
<dbReference type="Proteomes" id="UP001244443">
    <property type="component" value="Chromosome"/>
</dbReference>
<gene>
    <name evidence="2" type="ORF">QYS48_34170</name>
</gene>
<sequence>MEFKRLTIREWKQFENLEIEFHPKLTVLTGANGAGKTTILNLLARHFGWNSLELATPAKDKKTGGFKFFTRFFKNPFDFFGDRNVPNSIGRIEYSSGSHGDIIIPDTDSPQYNLEIARQQNVRGFNIHSHRPLFKYANVPHIPLKKRSPREAFDLVSNSTRERILGNGRGQPSNFFIKETMLLWANQGYRSEVQEPDEESKRNYEGFQGILRDILPQSLGFQEFKIRTGELVMITKSGDFMLDAVSGGVGALIDLAWKIYLVHLEEKGPITILIDEAENHLHASMQREMLPNFLKAFPEVQFIVSTHSPLIIGSVKDSNVYALRYVENEEGEFKVKSTLLDLENKAKNATEILNEILGVSFTMPIWVENSLNDIINKHSSKEMTEQVFDDMRKELKEIGLENLMPLAIKNSLKK</sequence>
<dbReference type="RefSeq" id="WP_308356881.1">
    <property type="nucleotide sequence ID" value="NZ_CP129970.2"/>
</dbReference>
<dbReference type="GO" id="GO:0000731">
    <property type="term" value="P:DNA synthesis involved in DNA repair"/>
    <property type="evidence" value="ECO:0007669"/>
    <property type="project" value="TreeGrafter"/>
</dbReference>
<feature type="domain" description="AAA+ ATPase" evidence="1">
    <location>
        <begin position="22"/>
        <end position="326"/>
    </location>
</feature>
<dbReference type="PANTHER" id="PTHR32182:SF22">
    <property type="entry name" value="ATP-DEPENDENT ENDONUCLEASE, OLD FAMILY-RELATED"/>
    <property type="match status" value="1"/>
</dbReference>
<dbReference type="PANTHER" id="PTHR32182">
    <property type="entry name" value="DNA REPLICATION AND REPAIR PROTEIN RECF"/>
    <property type="match status" value="1"/>
</dbReference>
<dbReference type="InterPro" id="IPR027417">
    <property type="entry name" value="P-loop_NTPase"/>
</dbReference>
<dbReference type="EMBL" id="CP129970">
    <property type="protein sequence ID" value="WMN06900.1"/>
    <property type="molecule type" value="Genomic_DNA"/>
</dbReference>
<dbReference type="InterPro" id="IPR003593">
    <property type="entry name" value="AAA+_ATPase"/>
</dbReference>
<dbReference type="InterPro" id="IPR003959">
    <property type="entry name" value="ATPase_AAA_core"/>
</dbReference>
<accession>A0AA51N9C1</accession>
<dbReference type="AlphaFoldDB" id="A0AA51N9C1"/>
<reference evidence="2" key="1">
    <citation type="submission" date="2023-08" db="EMBL/GenBank/DDBJ databases">
        <title>Comparative genomics and taxonomic characterization of three novel marine species of genus Marivirga.</title>
        <authorList>
            <person name="Muhammad N."/>
            <person name="Kim S.-G."/>
        </authorList>
    </citation>
    <scope>NUCLEOTIDE SEQUENCE [LARGE SCALE GENOMIC DNA]</scope>
    <source>
        <strain evidence="2">ABR2-2</strain>
    </source>
</reference>
<evidence type="ECO:0000313" key="2">
    <source>
        <dbReference type="EMBL" id="WMN06900.1"/>
    </source>
</evidence>
<name>A0AA51N9C1_9BACT</name>
<dbReference type="GO" id="GO:0006302">
    <property type="term" value="P:double-strand break repair"/>
    <property type="evidence" value="ECO:0007669"/>
    <property type="project" value="InterPro"/>
</dbReference>
<dbReference type="GO" id="GO:0016887">
    <property type="term" value="F:ATP hydrolysis activity"/>
    <property type="evidence" value="ECO:0007669"/>
    <property type="project" value="InterPro"/>
</dbReference>
<dbReference type="Pfam" id="PF13304">
    <property type="entry name" value="AAA_21"/>
    <property type="match status" value="1"/>
</dbReference>
<organism evidence="2 3">
    <name type="scientific">Marivirga arenosa</name>
    <dbReference type="NCBI Taxonomy" id="3059076"/>
    <lineage>
        <taxon>Bacteria</taxon>
        <taxon>Pseudomonadati</taxon>
        <taxon>Bacteroidota</taxon>
        <taxon>Cytophagia</taxon>
        <taxon>Cytophagales</taxon>
        <taxon>Marivirgaceae</taxon>
        <taxon>Marivirga</taxon>
    </lineage>
</organism>
<proteinExistence type="predicted"/>
<dbReference type="SUPFAM" id="SSF52540">
    <property type="entry name" value="P-loop containing nucleoside triphosphate hydrolases"/>
    <property type="match status" value="1"/>
</dbReference>
<dbReference type="SMART" id="SM00382">
    <property type="entry name" value="AAA"/>
    <property type="match status" value="1"/>
</dbReference>